<gene>
    <name evidence="4" type="primary">galE</name>
</gene>
<dbReference type="AlphaFoldDB" id="A0A6B9XUQ9"/>
<dbReference type="SUPFAM" id="SSF51735">
    <property type="entry name" value="NAD(P)-binding Rossmann-fold domains"/>
    <property type="match status" value="1"/>
</dbReference>
<comment type="similarity">
    <text evidence="2">Belongs to the NAD(P)-dependent epimerase/dehydratase family.</text>
</comment>
<dbReference type="EMBL" id="MK595737">
    <property type="protein sequence ID" value="QHR93351.1"/>
    <property type="molecule type" value="Genomic_DNA"/>
</dbReference>
<proteinExistence type="inferred from homology"/>
<dbReference type="Gene3D" id="3.90.25.10">
    <property type="entry name" value="UDP-galactose 4-epimerase, domain 1"/>
    <property type="match status" value="1"/>
</dbReference>
<evidence type="ECO:0000256" key="1">
    <source>
        <dbReference type="ARBA" id="ARBA00005125"/>
    </source>
</evidence>
<feature type="domain" description="NAD-dependent epimerase/dehydratase" evidence="3">
    <location>
        <begin position="2"/>
        <end position="226"/>
    </location>
</feature>
<accession>A0A6B9XUQ9</accession>
<comment type="pathway">
    <text evidence="1">Bacterial outer membrane biogenesis; LPS O-antigen biosynthesis.</text>
</comment>
<dbReference type="InterPro" id="IPR036291">
    <property type="entry name" value="NAD(P)-bd_dom_sf"/>
</dbReference>
<sequence length="301" mass="33821">MILGAGGFIGSHLSVSFLERGATVHAFGRSLDTLKLTSKNLVKYESPKIDNQILQKIDSPDYIYFLIGSASVARSIKAPLADFEQSIPPLLLVLEKLRTSWKETKLIFVSSAAVYGTSANDRTSIKSSLNPVSPYGLNKKISEEYIHYYCEHYSINAKIIRPFSVYGPQLKKQLIWDVLNKMQRGEHHFFGSGDELRDWIYINDFIKILNNYVSEYNSMDNIVNIGSGNAVSVKKIVSMLYKITNTTASPLFVDGGKEGDPKHLVSDISEQNCLKPFLNTSLEEGLIETVNWFNKFKEGEC</sequence>
<protein>
    <submittedName>
        <fullName evidence="4">UDP-glucose 4-epimerase</fullName>
    </submittedName>
</protein>
<organism evidence="4">
    <name type="scientific">Enterobacter cloacae</name>
    <dbReference type="NCBI Taxonomy" id="550"/>
    <lineage>
        <taxon>Bacteria</taxon>
        <taxon>Pseudomonadati</taxon>
        <taxon>Pseudomonadota</taxon>
        <taxon>Gammaproteobacteria</taxon>
        <taxon>Enterobacterales</taxon>
        <taxon>Enterobacteriaceae</taxon>
        <taxon>Enterobacter</taxon>
        <taxon>Enterobacter cloacae complex</taxon>
    </lineage>
</organism>
<evidence type="ECO:0000259" key="3">
    <source>
        <dbReference type="Pfam" id="PF01370"/>
    </source>
</evidence>
<dbReference type="PANTHER" id="PTHR43000">
    <property type="entry name" value="DTDP-D-GLUCOSE 4,6-DEHYDRATASE-RELATED"/>
    <property type="match status" value="1"/>
</dbReference>
<dbReference type="InterPro" id="IPR001509">
    <property type="entry name" value="Epimerase_deHydtase"/>
</dbReference>
<dbReference type="Pfam" id="PF01370">
    <property type="entry name" value="Epimerase"/>
    <property type="match status" value="1"/>
</dbReference>
<evidence type="ECO:0000256" key="2">
    <source>
        <dbReference type="ARBA" id="ARBA00007637"/>
    </source>
</evidence>
<dbReference type="Gene3D" id="3.40.50.720">
    <property type="entry name" value="NAD(P)-binding Rossmann-like Domain"/>
    <property type="match status" value="1"/>
</dbReference>
<reference evidence="4" key="1">
    <citation type="submission" date="2019-03" db="EMBL/GenBank/DDBJ databases">
        <title>Genetic characterization of the O-antigen and development of a molecular serotyping scheme for Enterobacter cloacae.</title>
        <authorList>
            <person name="Li Y."/>
            <person name="Huang J."/>
            <person name="Wang X."/>
            <person name="Xu C."/>
            <person name="Han T."/>
            <person name="Guo X."/>
        </authorList>
    </citation>
    <scope>NUCLEOTIDE SEQUENCE</scope>
    <source>
        <strain evidence="4">NCTC 11595</strain>
    </source>
</reference>
<evidence type="ECO:0000313" key="4">
    <source>
        <dbReference type="EMBL" id="QHR93351.1"/>
    </source>
</evidence>
<name>A0A6B9XUQ9_ENTCL</name>